<dbReference type="Pfam" id="PF06985">
    <property type="entry name" value="HET"/>
    <property type="match status" value="1"/>
</dbReference>
<dbReference type="PANTHER" id="PTHR33112:SF10">
    <property type="entry name" value="TOL"/>
    <property type="match status" value="1"/>
</dbReference>
<proteinExistence type="predicted"/>
<evidence type="ECO:0000313" key="3">
    <source>
        <dbReference type="Proteomes" id="UP001444661"/>
    </source>
</evidence>
<reference evidence="2 3" key="1">
    <citation type="submission" date="2023-01" db="EMBL/GenBank/DDBJ databases">
        <title>Analysis of 21 Apiospora genomes using comparative genomics revels a genus with tremendous synthesis potential of carbohydrate active enzymes and secondary metabolites.</title>
        <authorList>
            <person name="Sorensen T."/>
        </authorList>
    </citation>
    <scope>NUCLEOTIDE SEQUENCE [LARGE SCALE GENOMIC DNA]</scope>
    <source>
        <strain evidence="2 3">CBS 33761</strain>
    </source>
</reference>
<name>A0ABR1SD51_9PEZI</name>
<gene>
    <name evidence="2" type="ORF">PG993_011071</name>
</gene>
<feature type="domain" description="Heterokaryon incompatibility" evidence="1">
    <location>
        <begin position="198"/>
        <end position="352"/>
    </location>
</feature>
<dbReference type="InterPro" id="IPR010730">
    <property type="entry name" value="HET"/>
</dbReference>
<dbReference type="EMBL" id="JAQQWK010000010">
    <property type="protein sequence ID" value="KAK8029780.1"/>
    <property type="molecule type" value="Genomic_DNA"/>
</dbReference>
<accession>A0ABR1SD51</accession>
<dbReference type="Proteomes" id="UP001444661">
    <property type="component" value="Unassembled WGS sequence"/>
</dbReference>
<keyword evidence="3" id="KW-1185">Reference proteome</keyword>
<evidence type="ECO:0000259" key="1">
    <source>
        <dbReference type="Pfam" id="PF06985"/>
    </source>
</evidence>
<protein>
    <recommendedName>
        <fullName evidence="1">Heterokaryon incompatibility domain-containing protein</fullName>
    </recommendedName>
</protein>
<comment type="caution">
    <text evidence="2">The sequence shown here is derived from an EMBL/GenBank/DDBJ whole genome shotgun (WGS) entry which is preliminary data.</text>
</comment>
<evidence type="ECO:0000313" key="2">
    <source>
        <dbReference type="EMBL" id="KAK8029780.1"/>
    </source>
</evidence>
<dbReference type="PANTHER" id="PTHR33112">
    <property type="entry name" value="DOMAIN PROTEIN, PUTATIVE-RELATED"/>
    <property type="match status" value="1"/>
</dbReference>
<organism evidence="2 3">
    <name type="scientific">Apiospora rasikravindrae</name>
    <dbReference type="NCBI Taxonomy" id="990691"/>
    <lineage>
        <taxon>Eukaryota</taxon>
        <taxon>Fungi</taxon>
        <taxon>Dikarya</taxon>
        <taxon>Ascomycota</taxon>
        <taxon>Pezizomycotina</taxon>
        <taxon>Sordariomycetes</taxon>
        <taxon>Xylariomycetidae</taxon>
        <taxon>Amphisphaeriales</taxon>
        <taxon>Apiosporaceae</taxon>
        <taxon>Apiospora</taxon>
    </lineage>
</organism>
<sequence>MLSNQQPLKDWTYPVDNDFAQLVFRSLGQNNLLLSNSTSSSLCSRCMNLDFWVGGFSLDVAPSQLQQDYVKCEFCRILLGVCTKHDMIKQVKVSFMRQESTLRLVGGPPQPVLTFLRSPDSTPPVAIQLGLPRLLPSNSETTFNIARLWLQDCDTKHDQCRGHQSTTAPTRLIDVGTEKTPVLRLIETAESPPQDKKYAALSHPWGDKKLHPPFCTWRTDRYGDGHDVYVFKKSIPFDQMPATLQHAVVVTRALGVRYIWIDSICILQGKDGDFNEEASRMEDVFSGAYVVLAASRATGMHGGFLHDRRRRDFVTFARSATEKPFYVCEPIDDFSKDVLESPLNSRGWVMQERALARRSVYFTETQMYFECGKGIRCETLARMENNLAAFLGDPQFPQKAMDERRGMKIAYFQDLYKQYSRLQFTRTEDRAVAILGLENRLRKAYGTDGGFGIFDDGSGHGLFHRSLLWRRGVEQDDTPDMQPIVFPVERRLAVPTWSWMAYAGPIDYLLEPPFEEMEWETNDIQPPWSRHRGWQEPGVIAPERSATTPRNVEGQRTIPTLAVMARDYDLRGTRAGESQVLFDTHRSASDGGGKAQCVVVARTKKGFSRDTKKYYVLIVVADLKSSAEADRKYYRLGVGYMLGRFIAWDQPGSEGLVY</sequence>